<dbReference type="InterPro" id="IPR025403">
    <property type="entry name" value="TgpA-like_C"/>
</dbReference>
<keyword evidence="1" id="KW-1133">Transmembrane helix</keyword>
<protein>
    <submittedName>
        <fullName evidence="3">Uncharacterized protein DUF4129</fullName>
    </submittedName>
</protein>
<dbReference type="RefSeq" id="WP_141880678.1">
    <property type="nucleotide sequence ID" value="NZ_VFOM01000001.1"/>
</dbReference>
<keyword evidence="1" id="KW-0812">Transmembrane</keyword>
<name>A0A542YKH5_9MICO</name>
<evidence type="ECO:0000256" key="1">
    <source>
        <dbReference type="SAM" id="Phobius"/>
    </source>
</evidence>
<comment type="caution">
    <text evidence="3">The sequence shown here is derived from an EMBL/GenBank/DDBJ whole genome shotgun (WGS) entry which is preliminary data.</text>
</comment>
<dbReference type="OrthoDB" id="3389322at2"/>
<evidence type="ECO:0000259" key="2">
    <source>
        <dbReference type="Pfam" id="PF13559"/>
    </source>
</evidence>
<keyword evidence="1" id="KW-0472">Membrane</keyword>
<dbReference type="Proteomes" id="UP000317998">
    <property type="component" value="Unassembled WGS sequence"/>
</dbReference>
<reference evidence="3 4" key="1">
    <citation type="submission" date="2019-06" db="EMBL/GenBank/DDBJ databases">
        <title>Sequencing the genomes of 1000 actinobacteria strains.</title>
        <authorList>
            <person name="Klenk H.-P."/>
        </authorList>
    </citation>
    <scope>NUCLEOTIDE SEQUENCE [LARGE SCALE GENOMIC DNA]</scope>
    <source>
        <strain evidence="3 4">DSM 26477</strain>
    </source>
</reference>
<gene>
    <name evidence="3" type="ORF">FB562_1694</name>
</gene>
<evidence type="ECO:0000313" key="4">
    <source>
        <dbReference type="Proteomes" id="UP000317998"/>
    </source>
</evidence>
<feature type="domain" description="Protein-glutamine gamma-glutamyltransferase-like C-terminal" evidence="2">
    <location>
        <begin position="147"/>
        <end position="214"/>
    </location>
</feature>
<dbReference type="EMBL" id="VFOM01000001">
    <property type="protein sequence ID" value="TQL48597.1"/>
    <property type="molecule type" value="Genomic_DNA"/>
</dbReference>
<feature type="transmembrane region" description="Helical" evidence="1">
    <location>
        <begin position="78"/>
        <end position="99"/>
    </location>
</feature>
<dbReference type="Pfam" id="PF13559">
    <property type="entry name" value="DUF4129"/>
    <property type="match status" value="1"/>
</dbReference>
<keyword evidence="4" id="KW-1185">Reference proteome</keyword>
<proteinExistence type="predicted"/>
<evidence type="ECO:0000313" key="3">
    <source>
        <dbReference type="EMBL" id="TQL48597.1"/>
    </source>
</evidence>
<accession>A0A542YKH5</accession>
<dbReference type="AlphaFoldDB" id="A0A542YKH5"/>
<sequence>MIALLFGPSAAALLRPLGLAAGDTPLDPDAEQAREWLREELSKLIYQEAQPTWFDRLATALWEWITSLSLDGTGGGQGLGVVLVLLLVAAVIVAAFFIFGPPARSRRSRIPGEIFGEDDGRDAAAMRRDAERSAAAGRWADATADMFRAIARGLSDRTLVTMSPGTTAQHFAGRATSVFPDHGAALAASATDFDEVRYLGHDGSRDAYERVAALERELRSARPVLPEAAAAPAGTAGATG</sequence>
<organism evidence="3 4">
    <name type="scientific">Homoserinimonas aerilata</name>
    <dbReference type="NCBI Taxonomy" id="1162970"/>
    <lineage>
        <taxon>Bacteria</taxon>
        <taxon>Bacillati</taxon>
        <taxon>Actinomycetota</taxon>
        <taxon>Actinomycetes</taxon>
        <taxon>Micrococcales</taxon>
        <taxon>Microbacteriaceae</taxon>
        <taxon>Homoserinimonas</taxon>
    </lineage>
</organism>